<evidence type="ECO:0000256" key="4">
    <source>
        <dbReference type="ARBA" id="ARBA00023143"/>
    </source>
</evidence>
<keyword evidence="4 6" id="KW-0975">Bacterial flagellum</keyword>
<feature type="domain" description="Flagellar basal-body/hook protein C-terminal" evidence="8">
    <location>
        <begin position="90"/>
        <end position="133"/>
    </location>
</feature>
<evidence type="ECO:0000256" key="1">
    <source>
        <dbReference type="ARBA" id="ARBA00004117"/>
    </source>
</evidence>
<dbReference type="Proteomes" id="UP001060336">
    <property type="component" value="Chromosome"/>
</dbReference>
<keyword evidence="9" id="KW-0966">Cell projection</keyword>
<comment type="similarity">
    <text evidence="2">Belongs to the flagella basal body rod proteins family.</text>
</comment>
<organism evidence="9 10">
    <name type="scientific">Nisaea acidiphila</name>
    <dbReference type="NCBI Taxonomy" id="1862145"/>
    <lineage>
        <taxon>Bacteria</taxon>
        <taxon>Pseudomonadati</taxon>
        <taxon>Pseudomonadota</taxon>
        <taxon>Alphaproteobacteria</taxon>
        <taxon>Rhodospirillales</taxon>
        <taxon>Thalassobaculaceae</taxon>
        <taxon>Nisaea</taxon>
    </lineage>
</organism>
<evidence type="ECO:0000256" key="2">
    <source>
        <dbReference type="ARBA" id="ARBA00009677"/>
    </source>
</evidence>
<dbReference type="EMBL" id="CP102480">
    <property type="protein sequence ID" value="UUX50470.1"/>
    <property type="molecule type" value="Genomic_DNA"/>
</dbReference>
<dbReference type="GO" id="GO:0030694">
    <property type="term" value="C:bacterial-type flagellum basal body, rod"/>
    <property type="evidence" value="ECO:0007669"/>
    <property type="project" value="UniProtKB-UniRule"/>
</dbReference>
<proteinExistence type="inferred from homology"/>
<evidence type="ECO:0000256" key="6">
    <source>
        <dbReference type="RuleBase" id="RU362062"/>
    </source>
</evidence>
<feature type="domain" description="Flagellar basal body rod protein N-terminal" evidence="7">
    <location>
        <begin position="9"/>
        <end position="32"/>
    </location>
</feature>
<dbReference type="NCBIfam" id="TIGR01395">
    <property type="entry name" value="FlgC"/>
    <property type="match status" value="1"/>
</dbReference>
<dbReference type="Pfam" id="PF06429">
    <property type="entry name" value="Flg_bbr_C"/>
    <property type="match status" value="1"/>
</dbReference>
<evidence type="ECO:0000259" key="8">
    <source>
        <dbReference type="Pfam" id="PF06429"/>
    </source>
</evidence>
<dbReference type="InterPro" id="IPR001444">
    <property type="entry name" value="Flag_bb_rod_N"/>
</dbReference>
<comment type="subunit">
    <text evidence="5 6">The basal body constitutes a major portion of the flagellar organelle and consists of four rings (L,P,S, and M) mounted on a central rod. The rod consists of about 26 subunits of FlgG in the distal portion, and FlgB, FlgC and FlgF are thought to build up the proximal portion of the rod with about 6 subunits each.</text>
</comment>
<name>A0A9J7ATH2_9PROT</name>
<dbReference type="KEGG" id="naci:NUH88_01995"/>
<evidence type="ECO:0000313" key="10">
    <source>
        <dbReference type="Proteomes" id="UP001060336"/>
    </source>
</evidence>
<dbReference type="AlphaFoldDB" id="A0A9J7ATH2"/>
<keyword evidence="9" id="KW-0969">Cilium</keyword>
<evidence type="ECO:0000259" key="7">
    <source>
        <dbReference type="Pfam" id="PF00460"/>
    </source>
</evidence>
<keyword evidence="9" id="KW-0282">Flagellum</keyword>
<dbReference type="PANTHER" id="PTHR30435:SF2">
    <property type="entry name" value="FLAGELLAR BASAL-BODY ROD PROTEIN FLGC"/>
    <property type="match status" value="1"/>
</dbReference>
<accession>A0A9J7ATH2</accession>
<dbReference type="Pfam" id="PF00460">
    <property type="entry name" value="Flg_bb_rod"/>
    <property type="match status" value="1"/>
</dbReference>
<keyword evidence="10" id="KW-1185">Reference proteome</keyword>
<reference evidence="9" key="1">
    <citation type="submission" date="2022-08" db="EMBL/GenBank/DDBJ databases">
        <title>Nisaea acidiphila sp. nov., isolated from a marine algal debris and emended description of the genus Nisaea Urios et al. 2008.</title>
        <authorList>
            <person name="Kwon K."/>
        </authorList>
    </citation>
    <scope>NUCLEOTIDE SEQUENCE</scope>
    <source>
        <strain evidence="9">MEBiC11861</strain>
    </source>
</reference>
<dbReference type="InterPro" id="IPR010930">
    <property type="entry name" value="Flg_bb/hook_C_dom"/>
</dbReference>
<dbReference type="RefSeq" id="WP_257769644.1">
    <property type="nucleotide sequence ID" value="NZ_CP102480.1"/>
</dbReference>
<gene>
    <name evidence="9" type="primary">flgC</name>
    <name evidence="9" type="ORF">NUH88_01995</name>
</gene>
<dbReference type="InterPro" id="IPR006299">
    <property type="entry name" value="FlgC"/>
</dbReference>
<evidence type="ECO:0000313" key="9">
    <source>
        <dbReference type="EMBL" id="UUX50470.1"/>
    </source>
</evidence>
<dbReference type="GO" id="GO:0071978">
    <property type="term" value="P:bacterial-type flagellum-dependent swarming motility"/>
    <property type="evidence" value="ECO:0007669"/>
    <property type="project" value="TreeGrafter"/>
</dbReference>
<sequence>MDLNSAIKISASGMRAQGTRLRVISENVANADSLGSVKGQDPYRRKTIVFENYVDRDVNADMVRVAKIGRDDSDFDLAYEPFHPLADPEGYVRRPNVNSLIEMMDMREAQRTYEANLSSIEMARSMLQKTVDLLRG</sequence>
<comment type="subcellular location">
    <subcellularLocation>
        <location evidence="1 6">Bacterial flagellum basal body</location>
    </subcellularLocation>
</comment>
<protein>
    <recommendedName>
        <fullName evidence="3 6">Flagellar basal-body rod protein FlgC</fullName>
    </recommendedName>
</protein>
<dbReference type="PANTHER" id="PTHR30435">
    <property type="entry name" value="FLAGELLAR PROTEIN"/>
    <property type="match status" value="1"/>
</dbReference>
<evidence type="ECO:0000256" key="5">
    <source>
        <dbReference type="ARBA" id="ARBA00025933"/>
    </source>
</evidence>
<evidence type="ECO:0000256" key="3">
    <source>
        <dbReference type="ARBA" id="ARBA00017941"/>
    </source>
</evidence>